<dbReference type="EMBL" id="KI392058">
    <property type="protein sequence ID" value="ERN20594.1"/>
    <property type="molecule type" value="Genomic_DNA"/>
</dbReference>
<evidence type="ECO:0000256" key="1">
    <source>
        <dbReference type="SAM" id="MobiDB-lite"/>
    </source>
</evidence>
<dbReference type="AlphaFoldDB" id="U5DDI3"/>
<feature type="compositionally biased region" description="Basic and acidic residues" evidence="1">
    <location>
        <begin position="1"/>
        <end position="20"/>
    </location>
</feature>
<name>U5DDI3_AMBTC</name>
<organism evidence="2 3">
    <name type="scientific">Amborella trichopoda</name>
    <dbReference type="NCBI Taxonomy" id="13333"/>
    <lineage>
        <taxon>Eukaryota</taxon>
        <taxon>Viridiplantae</taxon>
        <taxon>Streptophyta</taxon>
        <taxon>Embryophyta</taxon>
        <taxon>Tracheophyta</taxon>
        <taxon>Spermatophyta</taxon>
        <taxon>Magnoliopsida</taxon>
        <taxon>Amborellales</taxon>
        <taxon>Amborellaceae</taxon>
        <taxon>Amborella</taxon>
    </lineage>
</organism>
<sequence>MKGGNNDEREVKARKEKSEVVARATTWQGERRREKRTVKEVAEMAAVLPPSSGGSEVVAYGRLVAVDDRMGVGSMEWEMAWRSGRWLNRRRAHVRWQIERGQ</sequence>
<accession>U5DDI3</accession>
<proteinExistence type="predicted"/>
<dbReference type="HOGENOM" id="CLU_2281240_0_0_1"/>
<dbReference type="Proteomes" id="UP000017836">
    <property type="component" value="Unassembled WGS sequence"/>
</dbReference>
<evidence type="ECO:0000313" key="3">
    <source>
        <dbReference type="Proteomes" id="UP000017836"/>
    </source>
</evidence>
<reference evidence="3" key="1">
    <citation type="journal article" date="2013" name="Science">
        <title>The Amborella genome and the evolution of flowering plants.</title>
        <authorList>
            <consortium name="Amborella Genome Project"/>
        </authorList>
    </citation>
    <scope>NUCLEOTIDE SEQUENCE [LARGE SCALE GENOMIC DNA]</scope>
</reference>
<gene>
    <name evidence="2" type="ORF">AMTR_s00070p00084620</name>
</gene>
<dbReference type="Gramene" id="ERN20594">
    <property type="protein sequence ID" value="ERN20594"/>
    <property type="gene ID" value="AMTR_s00070p00084620"/>
</dbReference>
<keyword evidence="3" id="KW-1185">Reference proteome</keyword>
<protein>
    <submittedName>
        <fullName evidence="2">Uncharacterized protein</fullName>
    </submittedName>
</protein>
<evidence type="ECO:0000313" key="2">
    <source>
        <dbReference type="EMBL" id="ERN20594.1"/>
    </source>
</evidence>
<feature type="region of interest" description="Disordered" evidence="1">
    <location>
        <begin position="1"/>
        <end position="32"/>
    </location>
</feature>